<feature type="transmembrane region" description="Helical" evidence="12">
    <location>
        <begin position="447"/>
        <end position="470"/>
    </location>
</feature>
<proteinExistence type="inferred from homology"/>
<keyword evidence="9 12" id="KW-0472">Membrane</keyword>
<dbReference type="InterPro" id="IPR036412">
    <property type="entry name" value="HAD-like_sf"/>
</dbReference>
<dbReference type="GO" id="GO:0016463">
    <property type="term" value="F:P-type zinc transporter activity"/>
    <property type="evidence" value="ECO:0007669"/>
    <property type="project" value="UniProtKB-EC"/>
</dbReference>
<dbReference type="GO" id="GO:0046872">
    <property type="term" value="F:metal ion binding"/>
    <property type="evidence" value="ECO:0007669"/>
    <property type="project" value="UniProtKB-KW"/>
</dbReference>
<sequence length="848" mass="88248">MDRPVQVPSSSTSCASGSCGACGSGAAVPASSLTLRISNMDCPTEERQIRQAVAGIGGLASLQFDLPARQLTLEGTSNALDLAVREIRSAGFEPGPLEPAVDGRDTSSCDGDACAVPLASRPSQPVYRSRGAVFRIADMDCASEEADIRRALEPVKCIEGLSFQLGARTVTIAAPEQALAEALQAIRGAGFEPMPLSSPGKDADDSTDADEHGEIKSNLPRLLVALALATLAEVLAFAFADSPVAKALELALAAFAIYFSGWSTYRKGFAALRQRRLTINTLMSVAATGAFLIGQWPEAAMVMALYAIAELIEARSVDRARNAIQSLMALAPDDAQVRQADGSWRSAPASEVAIDQVVRIRPGERIPLDGAVSAGTSAVNQAPVTGESIPVDKAVGDAVFAGTINETGEIEVRVTSEASNSTLARIIHAVEQAQGSRAPTQRFVDRFAAIYTPAVFLLAIAVAVLAPWVADWTWQQSLYKALVLLVIGCPCALVISTPVTVVSALAAAARRGVLIKGGTYLEQARELRVIALDKTGTVTEGKPKLVHWESVSGDQAANARLAAGLAGRSDHPVSKAIAAGLSAASASVSNFKALAGRGVEAVVDGGCYALGNHRLVEERGQCSAELEQKLQEHEQQGHTVTLLMSDAGVLAVFAVADTIKPSSRQAIEELKSLGVRPVLLTGDNAATAASIAKEAGIDEAQGNLLPEDKLSAVEGLQGRHGPTAMAGDGINDAPALAKADIGIAMGAAGTDTAMEAADVVVMNDDLRRIPEIIRLSRRTHGVLWQNISIALGIKAVFFVLAIFGSATMWMAVFADMGASLLVVANGLRLLSNGPRIAGSAKPGTSQNS</sequence>
<dbReference type="InterPro" id="IPR051014">
    <property type="entry name" value="Cation_Transport_ATPase_IB"/>
</dbReference>
<dbReference type="CDD" id="cd00371">
    <property type="entry name" value="HMA"/>
    <property type="match status" value="1"/>
</dbReference>
<dbReference type="Gene3D" id="3.40.1110.10">
    <property type="entry name" value="Calcium-transporting ATPase, cytoplasmic domain N"/>
    <property type="match status" value="1"/>
</dbReference>
<dbReference type="RefSeq" id="WP_124543269.1">
    <property type="nucleotide sequence ID" value="NZ_QUSW01000009.1"/>
</dbReference>
<dbReference type="SFLD" id="SFLDS00003">
    <property type="entry name" value="Haloacid_Dehalogenase"/>
    <property type="match status" value="1"/>
</dbReference>
<dbReference type="FunFam" id="2.70.150.10:FF:000002">
    <property type="entry name" value="Copper-transporting ATPase 1, putative"/>
    <property type="match status" value="1"/>
</dbReference>
<dbReference type="GO" id="GO:0051537">
    <property type="term" value="F:2 iron, 2 sulfur cluster binding"/>
    <property type="evidence" value="ECO:0007669"/>
    <property type="project" value="InterPro"/>
</dbReference>
<evidence type="ECO:0000256" key="1">
    <source>
        <dbReference type="ARBA" id="ARBA00004141"/>
    </source>
</evidence>
<evidence type="ECO:0000256" key="2">
    <source>
        <dbReference type="ARBA" id="ARBA00006024"/>
    </source>
</evidence>
<dbReference type="InterPro" id="IPR001757">
    <property type="entry name" value="P_typ_ATPase"/>
</dbReference>
<feature type="transmembrane region" description="Helical" evidence="12">
    <location>
        <begin position="222"/>
        <end position="240"/>
    </location>
</feature>
<evidence type="ECO:0000256" key="8">
    <source>
        <dbReference type="ARBA" id="ARBA00022989"/>
    </source>
</evidence>
<dbReference type="Gene3D" id="3.30.70.100">
    <property type="match status" value="1"/>
</dbReference>
<dbReference type="SUPFAM" id="SSF55008">
    <property type="entry name" value="HMA, heavy metal-associated domain"/>
    <property type="match status" value="2"/>
</dbReference>
<evidence type="ECO:0000256" key="13">
    <source>
        <dbReference type="SAM" id="MobiDB-lite"/>
    </source>
</evidence>
<organism evidence="15 16">
    <name type="scientific">Piscinibacter terrae</name>
    <dbReference type="NCBI Taxonomy" id="2496871"/>
    <lineage>
        <taxon>Bacteria</taxon>
        <taxon>Pseudomonadati</taxon>
        <taxon>Pseudomonadota</taxon>
        <taxon>Betaproteobacteria</taxon>
        <taxon>Burkholderiales</taxon>
        <taxon>Sphaerotilaceae</taxon>
        <taxon>Piscinibacter</taxon>
    </lineage>
</organism>
<dbReference type="Pfam" id="PF00403">
    <property type="entry name" value="HMA"/>
    <property type="match status" value="1"/>
</dbReference>
<comment type="caution">
    <text evidence="15">The sequence shown here is derived from an EMBL/GenBank/DDBJ whole genome shotgun (WGS) entry which is preliminary data.</text>
</comment>
<dbReference type="InterPro" id="IPR006058">
    <property type="entry name" value="2Fe2S_fd_BS"/>
</dbReference>
<feature type="transmembrane region" description="Helical" evidence="12">
    <location>
        <begin position="782"/>
        <end position="803"/>
    </location>
</feature>
<dbReference type="PANTHER" id="PTHR48085">
    <property type="entry name" value="CADMIUM/ZINC-TRANSPORTING ATPASE HMA2-RELATED"/>
    <property type="match status" value="1"/>
</dbReference>
<dbReference type="NCBIfam" id="TIGR01511">
    <property type="entry name" value="ATPase-IB1_Cu"/>
    <property type="match status" value="1"/>
</dbReference>
<keyword evidence="6 12" id="KW-0067">ATP-binding</keyword>
<accession>A0A3N7HIJ3</accession>
<dbReference type="EC" id="7.2.2.12" evidence="10"/>
<evidence type="ECO:0000256" key="11">
    <source>
        <dbReference type="ARBA" id="ARBA00047308"/>
    </source>
</evidence>
<dbReference type="SUPFAM" id="SSF81653">
    <property type="entry name" value="Calcium ATPase, transduction domain A"/>
    <property type="match status" value="1"/>
</dbReference>
<dbReference type="GO" id="GO:0015086">
    <property type="term" value="F:cadmium ion transmembrane transporter activity"/>
    <property type="evidence" value="ECO:0007669"/>
    <property type="project" value="TreeGrafter"/>
</dbReference>
<comment type="catalytic activity">
    <reaction evidence="11">
        <text>Zn(2+)(in) + ATP + H2O = Zn(2+)(out) + ADP + phosphate + H(+)</text>
        <dbReference type="Rhea" id="RHEA:20621"/>
        <dbReference type="ChEBI" id="CHEBI:15377"/>
        <dbReference type="ChEBI" id="CHEBI:15378"/>
        <dbReference type="ChEBI" id="CHEBI:29105"/>
        <dbReference type="ChEBI" id="CHEBI:30616"/>
        <dbReference type="ChEBI" id="CHEBI:43474"/>
        <dbReference type="ChEBI" id="CHEBI:456216"/>
        <dbReference type="EC" id="7.2.2.12"/>
    </reaction>
</comment>
<dbReference type="Gene3D" id="2.70.150.10">
    <property type="entry name" value="Calcium-transporting ATPase, cytoplasmic transduction domain A"/>
    <property type="match status" value="1"/>
</dbReference>
<feature type="transmembrane region" description="Helical" evidence="12">
    <location>
        <begin position="246"/>
        <end position="265"/>
    </location>
</feature>
<keyword evidence="4 12" id="KW-0479">Metal-binding</keyword>
<evidence type="ECO:0000256" key="6">
    <source>
        <dbReference type="ARBA" id="ARBA00022840"/>
    </source>
</evidence>
<reference evidence="15 16" key="2">
    <citation type="submission" date="2018-12" db="EMBL/GenBank/DDBJ databases">
        <title>Rhizobacter gummiphilus sp. nov., a rubber-degrading bacterium isolated from the soil of a botanical garden in Japan.</title>
        <authorList>
            <person name="Shunsuke S.S."/>
        </authorList>
    </citation>
    <scope>NUCLEOTIDE SEQUENCE [LARGE SCALE GENOMIC DNA]</scope>
    <source>
        <strain evidence="15 16">S-16</strain>
    </source>
</reference>
<dbReference type="PROSITE" id="PS00154">
    <property type="entry name" value="ATPASE_E1_E2"/>
    <property type="match status" value="1"/>
</dbReference>
<dbReference type="InterPro" id="IPR027256">
    <property type="entry name" value="P-typ_ATPase_IB"/>
</dbReference>
<feature type="domain" description="HMA" evidence="14">
    <location>
        <begin position="31"/>
        <end position="95"/>
    </location>
</feature>
<feature type="transmembrane region" description="Helical" evidence="12">
    <location>
        <begin position="482"/>
        <end position="507"/>
    </location>
</feature>
<dbReference type="GO" id="GO:0005524">
    <property type="term" value="F:ATP binding"/>
    <property type="evidence" value="ECO:0007669"/>
    <property type="project" value="UniProtKB-UniRule"/>
</dbReference>
<evidence type="ECO:0000313" key="16">
    <source>
        <dbReference type="Proteomes" id="UP000267464"/>
    </source>
</evidence>
<evidence type="ECO:0000256" key="7">
    <source>
        <dbReference type="ARBA" id="ARBA00022967"/>
    </source>
</evidence>
<dbReference type="InterPro" id="IPR023214">
    <property type="entry name" value="HAD_sf"/>
</dbReference>
<dbReference type="PANTHER" id="PTHR48085:SF5">
    <property type="entry name" value="CADMIUM_ZINC-TRANSPORTING ATPASE HMA4-RELATED"/>
    <property type="match status" value="1"/>
</dbReference>
<evidence type="ECO:0000256" key="3">
    <source>
        <dbReference type="ARBA" id="ARBA00022692"/>
    </source>
</evidence>
<dbReference type="SUPFAM" id="SSF81665">
    <property type="entry name" value="Calcium ATPase, transmembrane domain M"/>
    <property type="match status" value="1"/>
</dbReference>
<gene>
    <name evidence="15" type="ORF">DZC73_25805</name>
</gene>
<dbReference type="InterPro" id="IPR018303">
    <property type="entry name" value="ATPase_P-typ_P_site"/>
</dbReference>
<dbReference type="Gene3D" id="3.40.50.1000">
    <property type="entry name" value="HAD superfamily/HAD-like"/>
    <property type="match status" value="1"/>
</dbReference>
<dbReference type="PRINTS" id="PR00119">
    <property type="entry name" value="CATATPASE"/>
</dbReference>
<dbReference type="AlphaFoldDB" id="A0A3N7HIJ3"/>
<evidence type="ECO:0000256" key="4">
    <source>
        <dbReference type="ARBA" id="ARBA00022723"/>
    </source>
</evidence>
<dbReference type="InterPro" id="IPR023298">
    <property type="entry name" value="ATPase_P-typ_TM_dom_sf"/>
</dbReference>
<feature type="region of interest" description="Disordered" evidence="13">
    <location>
        <begin position="194"/>
        <end position="213"/>
    </location>
</feature>
<dbReference type="PROSITE" id="PS50846">
    <property type="entry name" value="HMA_2"/>
    <property type="match status" value="1"/>
</dbReference>
<dbReference type="PROSITE" id="PS00197">
    <property type="entry name" value="2FE2S_FER_1"/>
    <property type="match status" value="1"/>
</dbReference>
<feature type="compositionally biased region" description="Basic and acidic residues" evidence="13">
    <location>
        <begin position="201"/>
        <end position="213"/>
    </location>
</feature>
<evidence type="ECO:0000256" key="10">
    <source>
        <dbReference type="ARBA" id="ARBA00039097"/>
    </source>
</evidence>
<dbReference type="InterPro" id="IPR059000">
    <property type="entry name" value="ATPase_P-type_domA"/>
</dbReference>
<evidence type="ECO:0000256" key="5">
    <source>
        <dbReference type="ARBA" id="ARBA00022741"/>
    </source>
</evidence>
<keyword evidence="12" id="KW-1003">Cell membrane</keyword>
<keyword evidence="3 12" id="KW-0812">Transmembrane</keyword>
<dbReference type="SFLD" id="SFLDG00002">
    <property type="entry name" value="C1.7:_P-type_atpase_like"/>
    <property type="match status" value="1"/>
</dbReference>
<keyword evidence="5 12" id="KW-0547">Nucleotide-binding</keyword>
<dbReference type="InterPro" id="IPR044492">
    <property type="entry name" value="P_typ_ATPase_HD_dom"/>
</dbReference>
<dbReference type="SUPFAM" id="SSF56784">
    <property type="entry name" value="HAD-like"/>
    <property type="match status" value="1"/>
</dbReference>
<dbReference type="NCBIfam" id="TIGR01525">
    <property type="entry name" value="ATPase-IB_hvy"/>
    <property type="match status" value="1"/>
</dbReference>
<evidence type="ECO:0000256" key="12">
    <source>
        <dbReference type="RuleBase" id="RU362081"/>
    </source>
</evidence>
<keyword evidence="8 12" id="KW-1133">Transmembrane helix</keyword>
<evidence type="ECO:0000313" key="15">
    <source>
        <dbReference type="EMBL" id="RQP21857.1"/>
    </source>
</evidence>
<dbReference type="InterPro" id="IPR008250">
    <property type="entry name" value="ATPase_P-typ_transduc_dom_A_sf"/>
</dbReference>
<name>A0A3N7HIJ3_9BURK</name>
<dbReference type="Pfam" id="PF00702">
    <property type="entry name" value="Hydrolase"/>
    <property type="match status" value="1"/>
</dbReference>
<comment type="similarity">
    <text evidence="2 12">Belongs to the cation transport ATPase (P-type) (TC 3.A.3) family. Type IB subfamily.</text>
</comment>
<comment type="subcellular location">
    <subcellularLocation>
        <location evidence="12">Cell membrane</location>
    </subcellularLocation>
    <subcellularLocation>
        <location evidence="1">Membrane</location>
        <topology evidence="1">Multi-pass membrane protein</topology>
    </subcellularLocation>
</comment>
<evidence type="ECO:0000259" key="14">
    <source>
        <dbReference type="PROSITE" id="PS50846"/>
    </source>
</evidence>
<feature type="transmembrane region" description="Helical" evidence="12">
    <location>
        <begin position="809"/>
        <end position="830"/>
    </location>
</feature>
<dbReference type="GO" id="GO:0005886">
    <property type="term" value="C:plasma membrane"/>
    <property type="evidence" value="ECO:0007669"/>
    <property type="project" value="UniProtKB-SubCell"/>
</dbReference>
<reference evidence="15 16" key="1">
    <citation type="submission" date="2018-08" db="EMBL/GenBank/DDBJ databases">
        <authorList>
            <person name="Khan S.A."/>
            <person name="Jeon C.O."/>
            <person name="Chun B.H."/>
            <person name="Jeong S.E."/>
        </authorList>
    </citation>
    <scope>NUCLEOTIDE SEQUENCE [LARGE SCALE GENOMIC DNA]</scope>
    <source>
        <strain evidence="15 16">S-16</strain>
    </source>
</reference>
<dbReference type="GO" id="GO:0016887">
    <property type="term" value="F:ATP hydrolysis activity"/>
    <property type="evidence" value="ECO:0007669"/>
    <property type="project" value="InterPro"/>
</dbReference>
<dbReference type="Pfam" id="PF00122">
    <property type="entry name" value="E1-E2_ATPase"/>
    <property type="match status" value="1"/>
</dbReference>
<dbReference type="EMBL" id="QUSW01000009">
    <property type="protein sequence ID" value="RQP21857.1"/>
    <property type="molecule type" value="Genomic_DNA"/>
</dbReference>
<dbReference type="NCBIfam" id="TIGR01494">
    <property type="entry name" value="ATPase_P-type"/>
    <property type="match status" value="1"/>
</dbReference>
<dbReference type="PROSITE" id="PS51257">
    <property type="entry name" value="PROKAR_LIPOPROTEIN"/>
    <property type="match status" value="1"/>
</dbReference>
<dbReference type="InterPro" id="IPR036163">
    <property type="entry name" value="HMA_dom_sf"/>
</dbReference>
<dbReference type="SFLD" id="SFLDF00027">
    <property type="entry name" value="p-type_atpase"/>
    <property type="match status" value="1"/>
</dbReference>
<dbReference type="InterPro" id="IPR023299">
    <property type="entry name" value="ATPase_P-typ_cyto_dom_N"/>
</dbReference>
<dbReference type="InterPro" id="IPR006121">
    <property type="entry name" value="HMA_dom"/>
</dbReference>
<protein>
    <recommendedName>
        <fullName evidence="10">P-type Zn(2+) transporter</fullName>
        <ecNumber evidence="10">7.2.2.12</ecNumber>
    </recommendedName>
</protein>
<dbReference type="Proteomes" id="UP000267464">
    <property type="component" value="Unassembled WGS sequence"/>
</dbReference>
<dbReference type="PRINTS" id="PR00941">
    <property type="entry name" value="CDATPASE"/>
</dbReference>
<keyword evidence="16" id="KW-1185">Reference proteome</keyword>
<keyword evidence="7" id="KW-1278">Translocase</keyword>
<evidence type="ECO:0000256" key="9">
    <source>
        <dbReference type="ARBA" id="ARBA00023136"/>
    </source>
</evidence>